<dbReference type="CDD" id="cd02974">
    <property type="entry name" value="AhpF_NTD_N"/>
    <property type="match status" value="1"/>
</dbReference>
<dbReference type="InterPro" id="IPR012336">
    <property type="entry name" value="Thioredoxin-like_fold"/>
</dbReference>
<keyword evidence="14" id="KW-1185">Reference proteome</keyword>
<evidence type="ECO:0000313" key="13">
    <source>
        <dbReference type="EMBL" id="GAA0611307.1"/>
    </source>
</evidence>
<dbReference type="NCBIfam" id="TIGR03140">
    <property type="entry name" value="AhpF"/>
    <property type="match status" value="1"/>
</dbReference>
<evidence type="ECO:0000256" key="8">
    <source>
        <dbReference type="ARBA" id="ARBA00023027"/>
    </source>
</evidence>
<dbReference type="PROSITE" id="PS51354">
    <property type="entry name" value="GLUTAREDOXIN_2"/>
    <property type="match status" value="1"/>
</dbReference>
<comment type="subunit">
    <text evidence="3">Homodimer.</text>
</comment>
<keyword evidence="8" id="KW-0520">NAD</keyword>
<name>A0ABN1GH11_9HYPH</name>
<dbReference type="Proteomes" id="UP001424441">
    <property type="component" value="Unassembled WGS sequence"/>
</dbReference>
<dbReference type="InterPro" id="IPR023753">
    <property type="entry name" value="FAD/NAD-binding_dom"/>
</dbReference>
<dbReference type="InterPro" id="IPR036188">
    <property type="entry name" value="FAD/NAD-bd_sf"/>
</dbReference>
<dbReference type="PANTHER" id="PTHR48105">
    <property type="entry name" value="THIOREDOXIN REDUCTASE 1-RELATED-RELATED"/>
    <property type="match status" value="1"/>
</dbReference>
<gene>
    <name evidence="13" type="primary">ahpF</name>
    <name evidence="13" type="ORF">GCM10008943_28560</name>
</gene>
<comment type="similarity">
    <text evidence="2">Belongs to the class-II pyridine nucleotide-disulfide oxidoreductase family.</text>
</comment>
<evidence type="ECO:0000256" key="1">
    <source>
        <dbReference type="ARBA" id="ARBA00001974"/>
    </source>
</evidence>
<sequence>MLDTNLKTQLKGYLERLVRPVEITAFTGEDAKSRELMQLLEQIREQSDKITIKHGEIAGARIPSFALNAPGEDIHLTFAGLPLGHEFTSLVLALLQVGGYPPKVEQALIDQIRNLKGNFRFETYYSLSCQNCPDVVQALNLMAVLNPGIEHVAIDGALFQEEVSERQVMSVPSIFLNGEVFGSGRMGAEEILAKIDTGAGARAVEAINEQAPFDVLIVGGGPAGAAAAVYAARKGIRTGIVAERFGGQVLDTMSIENLISVPHTEGPKLARALEEHVRQYDAEIINGQQAVKLEQISAGFKVTLASGASLTGTSVILSTGARWRKMNVPGEQDYINKGVAFCPHCDGPLFKGKKIAVIGGGNSGVEAAIDLAGLVSHVTLIEYDKVLRADDVLQRKLKSLPNVTILTSAKTTEVTGDGKRVTGLVYEDRVSGEVHKVALEGIFVQIGLVPNTEWLKDTLSLNERGEIITDIYGSTSVPGVFAAGDCTIAPYKQIVIAMGEGSRASLAAFDYLIRLPAEEKAA</sequence>
<accession>A0ABN1GH11</accession>
<dbReference type="Pfam" id="PF13192">
    <property type="entry name" value="Thioredoxin_3"/>
    <property type="match status" value="1"/>
</dbReference>
<evidence type="ECO:0000256" key="5">
    <source>
        <dbReference type="ARBA" id="ARBA00022630"/>
    </source>
</evidence>
<proteinExistence type="inferred from homology"/>
<dbReference type="InterPro" id="IPR050097">
    <property type="entry name" value="Ferredoxin-NADP_redctase_2"/>
</dbReference>
<keyword evidence="10" id="KW-0676">Redox-active center</keyword>
<dbReference type="RefSeq" id="WP_343806862.1">
    <property type="nucleotide sequence ID" value="NZ_BAAADE010000008.1"/>
</dbReference>
<evidence type="ECO:0000256" key="2">
    <source>
        <dbReference type="ARBA" id="ARBA00009333"/>
    </source>
</evidence>
<dbReference type="PRINTS" id="PR00469">
    <property type="entry name" value="PNDRDTASEII"/>
</dbReference>
<keyword evidence="9" id="KW-1015">Disulfide bond</keyword>
<evidence type="ECO:0000259" key="11">
    <source>
        <dbReference type="Pfam" id="PF07992"/>
    </source>
</evidence>
<dbReference type="Gene3D" id="3.50.50.60">
    <property type="entry name" value="FAD/NAD(P)-binding domain"/>
    <property type="match status" value="2"/>
</dbReference>
<dbReference type="InterPro" id="IPR012081">
    <property type="entry name" value="Alkyl_hydroperoxide_Rdtase_suF"/>
</dbReference>
<evidence type="ECO:0000256" key="9">
    <source>
        <dbReference type="ARBA" id="ARBA00023157"/>
    </source>
</evidence>
<comment type="cofactor">
    <cofactor evidence="1">
        <name>FAD</name>
        <dbReference type="ChEBI" id="CHEBI:57692"/>
    </cofactor>
</comment>
<feature type="domain" description="Thioredoxin-like fold" evidence="12">
    <location>
        <begin position="126"/>
        <end position="195"/>
    </location>
</feature>
<dbReference type="SUPFAM" id="SSF52833">
    <property type="entry name" value="Thioredoxin-like"/>
    <property type="match status" value="2"/>
</dbReference>
<keyword evidence="5" id="KW-0285">Flavoprotein</keyword>
<evidence type="ECO:0000259" key="12">
    <source>
        <dbReference type="Pfam" id="PF13192"/>
    </source>
</evidence>
<dbReference type="CDD" id="cd03026">
    <property type="entry name" value="AhpF_NTD_C"/>
    <property type="match status" value="1"/>
</dbReference>
<feature type="domain" description="FAD/NAD(P)-binding" evidence="11">
    <location>
        <begin position="213"/>
        <end position="501"/>
    </location>
</feature>
<dbReference type="SUPFAM" id="SSF51905">
    <property type="entry name" value="FAD/NAD(P)-binding domain"/>
    <property type="match status" value="1"/>
</dbReference>
<keyword evidence="7" id="KW-0560">Oxidoreductase</keyword>
<dbReference type="Pfam" id="PF07992">
    <property type="entry name" value="Pyr_redox_2"/>
    <property type="match status" value="1"/>
</dbReference>
<dbReference type="InterPro" id="IPR044141">
    <property type="entry name" value="AhpF_NTD_C"/>
</dbReference>
<keyword evidence="6" id="KW-0274">FAD</keyword>
<protein>
    <recommendedName>
        <fullName evidence="4">Thioredoxin reductase</fullName>
    </recommendedName>
</protein>
<dbReference type="InterPro" id="IPR036249">
    <property type="entry name" value="Thioredoxin-like_sf"/>
</dbReference>
<comment type="caution">
    <text evidence="13">The sequence shown here is derived from an EMBL/GenBank/DDBJ whole genome shotgun (WGS) entry which is preliminary data.</text>
</comment>
<dbReference type="PIRSF" id="PIRSF000238">
    <property type="entry name" value="AhpF"/>
    <property type="match status" value="1"/>
</dbReference>
<dbReference type="InterPro" id="IPR044142">
    <property type="entry name" value="AhpF_NTD_N"/>
</dbReference>
<reference evidence="13 14" key="1">
    <citation type="journal article" date="2019" name="Int. J. Syst. Evol. Microbiol.">
        <title>The Global Catalogue of Microorganisms (GCM) 10K type strain sequencing project: providing services to taxonomists for standard genome sequencing and annotation.</title>
        <authorList>
            <consortium name="The Broad Institute Genomics Platform"/>
            <consortium name="The Broad Institute Genome Sequencing Center for Infectious Disease"/>
            <person name="Wu L."/>
            <person name="Ma J."/>
        </authorList>
    </citation>
    <scope>NUCLEOTIDE SEQUENCE [LARGE SCALE GENOMIC DNA]</scope>
    <source>
        <strain evidence="13 14">JCM 15115</strain>
    </source>
</reference>
<dbReference type="Gene3D" id="3.40.30.80">
    <property type="match status" value="1"/>
</dbReference>
<evidence type="ECO:0000256" key="4">
    <source>
        <dbReference type="ARBA" id="ARBA00018719"/>
    </source>
</evidence>
<evidence type="ECO:0000256" key="7">
    <source>
        <dbReference type="ARBA" id="ARBA00023002"/>
    </source>
</evidence>
<dbReference type="PRINTS" id="PR00368">
    <property type="entry name" value="FADPNR"/>
</dbReference>
<dbReference type="PROSITE" id="PS00573">
    <property type="entry name" value="PYRIDINE_REDOX_2"/>
    <property type="match status" value="1"/>
</dbReference>
<evidence type="ECO:0000256" key="10">
    <source>
        <dbReference type="ARBA" id="ARBA00023284"/>
    </source>
</evidence>
<evidence type="ECO:0000313" key="14">
    <source>
        <dbReference type="Proteomes" id="UP001424441"/>
    </source>
</evidence>
<dbReference type="EMBL" id="BAAADE010000008">
    <property type="protein sequence ID" value="GAA0611307.1"/>
    <property type="molecule type" value="Genomic_DNA"/>
</dbReference>
<organism evidence="13 14">
    <name type="scientific">Paenochrobactrum glaciei</name>
    <dbReference type="NCBI Taxonomy" id="486407"/>
    <lineage>
        <taxon>Bacteria</taxon>
        <taxon>Pseudomonadati</taxon>
        <taxon>Pseudomonadota</taxon>
        <taxon>Alphaproteobacteria</taxon>
        <taxon>Hyphomicrobiales</taxon>
        <taxon>Brucellaceae</taxon>
        <taxon>Paenochrobactrum</taxon>
    </lineage>
</organism>
<dbReference type="InterPro" id="IPR008255">
    <property type="entry name" value="Pyr_nucl-diS_OxRdtase_2_AS"/>
</dbReference>
<evidence type="ECO:0000256" key="6">
    <source>
        <dbReference type="ARBA" id="ARBA00022827"/>
    </source>
</evidence>
<evidence type="ECO:0000256" key="3">
    <source>
        <dbReference type="ARBA" id="ARBA00011738"/>
    </source>
</evidence>